<evidence type="ECO:0000313" key="3">
    <source>
        <dbReference type="Proteomes" id="UP001061302"/>
    </source>
</evidence>
<dbReference type="NCBIfam" id="NF041043">
    <property type="entry name" value="BPSS1780_fam"/>
    <property type="match status" value="1"/>
</dbReference>
<evidence type="ECO:0000256" key="1">
    <source>
        <dbReference type="SAM" id="Phobius"/>
    </source>
</evidence>
<keyword evidence="3" id="KW-1185">Reference proteome</keyword>
<feature type="transmembrane region" description="Helical" evidence="1">
    <location>
        <begin position="61"/>
        <end position="78"/>
    </location>
</feature>
<keyword evidence="1" id="KW-0812">Transmembrane</keyword>
<keyword evidence="1" id="KW-1133">Transmembrane helix</keyword>
<accession>A0ABY6DQA7</accession>
<protein>
    <submittedName>
        <fullName evidence="2">BPSS1780 family membrane protein</fullName>
    </submittedName>
</protein>
<sequence length="262" mass="28653">MQHNDTVIDTAIEPRRLPIASGWHWVTRAFALYRAHWLQWTVMTALFLAIPLLLAATRLDWIWMVTSLVMPILSAGLLESADRAQRGGPVNVGDLFNGFKYRTRQLLRLGIWYLVAMAALTGLLTLILRTLAAQAGVTFEQIQQQGLAELVSGPGLALFGIVGVAGMILIYSFYFFAPALVTLREVKAVEAMRLSYVAFWRNLAPLLVTSVVLVLLTAVAASLLMVGLIVVTPVGLLVSYTAFADIFDEDLVGGHGRTSIQG</sequence>
<dbReference type="InterPro" id="IPR047798">
    <property type="entry name" value="BPSS1780-like"/>
</dbReference>
<feature type="transmembrane region" description="Helical" evidence="1">
    <location>
        <begin position="203"/>
        <end position="231"/>
    </location>
</feature>
<feature type="transmembrane region" description="Helical" evidence="1">
    <location>
        <begin position="37"/>
        <end position="55"/>
    </location>
</feature>
<feature type="transmembrane region" description="Helical" evidence="1">
    <location>
        <begin position="156"/>
        <end position="183"/>
    </location>
</feature>
<dbReference type="RefSeq" id="WP_263125102.1">
    <property type="nucleotide sequence ID" value="NZ_CP106753.1"/>
</dbReference>
<keyword evidence="1" id="KW-0472">Membrane</keyword>
<evidence type="ECO:0000313" key="2">
    <source>
        <dbReference type="EMBL" id="UXY15671.1"/>
    </source>
</evidence>
<name>A0ABY6DQA7_9NEIS</name>
<proteinExistence type="predicted"/>
<feature type="transmembrane region" description="Helical" evidence="1">
    <location>
        <begin position="109"/>
        <end position="128"/>
    </location>
</feature>
<organism evidence="2 3">
    <name type="scientific">Chitiniphilus purpureus</name>
    <dbReference type="NCBI Taxonomy" id="2981137"/>
    <lineage>
        <taxon>Bacteria</taxon>
        <taxon>Pseudomonadati</taxon>
        <taxon>Pseudomonadota</taxon>
        <taxon>Betaproteobacteria</taxon>
        <taxon>Neisseriales</taxon>
        <taxon>Chitinibacteraceae</taxon>
        <taxon>Chitiniphilus</taxon>
    </lineage>
</organism>
<reference evidence="2" key="1">
    <citation type="submission" date="2022-10" db="EMBL/GenBank/DDBJ databases">
        <title>Chitiniphilus purpureus sp. nov., a novel chitin-degrading bacterium isolated from crawfish pond sediment.</title>
        <authorList>
            <person name="Li K."/>
        </authorList>
    </citation>
    <scope>NUCLEOTIDE SEQUENCE</scope>
    <source>
        <strain evidence="2">CD1</strain>
    </source>
</reference>
<gene>
    <name evidence="2" type="ORF">N8I74_01265</name>
</gene>
<dbReference type="Proteomes" id="UP001061302">
    <property type="component" value="Chromosome"/>
</dbReference>
<dbReference type="EMBL" id="CP106753">
    <property type="protein sequence ID" value="UXY15671.1"/>
    <property type="molecule type" value="Genomic_DNA"/>
</dbReference>